<gene>
    <name evidence="2" type="ORF">OKIOD_LOCUS8432</name>
</gene>
<proteinExistence type="predicted"/>
<sequence>MESVDFAEELENYMAERREKTEKKTKRRETGQTPPTVIIRTLISETGKRNEKQREKTLKKCNLYLSAKSEIIEDDLGEFWLNIAGSLKDVARALDAFTKESFVAVTAHQHGHLIKVYLLSSLVRGKKHSHKKKFEIRVLRAECFGFKLHQKIKSYLEGKDDDSQTNLGPILLDPVDVKTEPEPVECVNCQLVKNEKRKADNEIMRREREKQALVEGINRMLEKYLAHG</sequence>
<feature type="region of interest" description="Disordered" evidence="1">
    <location>
        <begin position="16"/>
        <end position="36"/>
    </location>
</feature>
<dbReference type="Proteomes" id="UP001158576">
    <property type="component" value="Chromosome XSR"/>
</dbReference>
<keyword evidence="3" id="KW-1185">Reference proteome</keyword>
<accession>A0ABN7SRU5</accession>
<reference evidence="2 3" key="1">
    <citation type="submission" date="2021-04" db="EMBL/GenBank/DDBJ databases">
        <authorList>
            <person name="Bliznina A."/>
        </authorList>
    </citation>
    <scope>NUCLEOTIDE SEQUENCE [LARGE SCALE GENOMIC DNA]</scope>
</reference>
<evidence type="ECO:0000256" key="1">
    <source>
        <dbReference type="SAM" id="MobiDB-lite"/>
    </source>
</evidence>
<name>A0ABN7SRU5_OIKDI</name>
<protein>
    <submittedName>
        <fullName evidence="2">Oidioi.mRNA.OKI2018_I69.XSR.g16874.t1.cds</fullName>
    </submittedName>
</protein>
<evidence type="ECO:0000313" key="2">
    <source>
        <dbReference type="EMBL" id="CAG5100165.1"/>
    </source>
</evidence>
<evidence type="ECO:0000313" key="3">
    <source>
        <dbReference type="Proteomes" id="UP001158576"/>
    </source>
</evidence>
<dbReference type="EMBL" id="OU015569">
    <property type="protein sequence ID" value="CAG5100165.1"/>
    <property type="molecule type" value="Genomic_DNA"/>
</dbReference>
<organism evidence="2 3">
    <name type="scientific">Oikopleura dioica</name>
    <name type="common">Tunicate</name>
    <dbReference type="NCBI Taxonomy" id="34765"/>
    <lineage>
        <taxon>Eukaryota</taxon>
        <taxon>Metazoa</taxon>
        <taxon>Chordata</taxon>
        <taxon>Tunicata</taxon>
        <taxon>Appendicularia</taxon>
        <taxon>Copelata</taxon>
        <taxon>Oikopleuridae</taxon>
        <taxon>Oikopleura</taxon>
    </lineage>
</organism>